<name>E5YBI5_BILW3</name>
<reference evidence="9 10" key="1">
    <citation type="submission" date="2010-10" db="EMBL/GenBank/DDBJ databases">
        <authorList>
            <consortium name="The Broad Institute Genome Sequencing Platform"/>
            <person name="Ward D."/>
            <person name="Earl A."/>
            <person name="Feldgarden M."/>
            <person name="Young S.K."/>
            <person name="Gargeya S."/>
            <person name="Zeng Q."/>
            <person name="Alvarado L."/>
            <person name="Berlin A."/>
            <person name="Bochicchio J."/>
            <person name="Chapman S.B."/>
            <person name="Chen Z."/>
            <person name="Freedman E."/>
            <person name="Gellesch M."/>
            <person name="Goldberg J."/>
            <person name="Griggs A."/>
            <person name="Gujja S."/>
            <person name="Heilman E."/>
            <person name="Heiman D."/>
            <person name="Howarth C."/>
            <person name="Mehta T."/>
            <person name="Neiman D."/>
            <person name="Pearson M."/>
            <person name="Roberts A."/>
            <person name="Saif S."/>
            <person name="Shea T."/>
            <person name="Shenoy N."/>
            <person name="Sisk P."/>
            <person name="Stolte C."/>
            <person name="Sykes S."/>
            <person name="White J."/>
            <person name="Yandava C."/>
            <person name="Allen-Vercoe E."/>
            <person name="Sibley C."/>
            <person name="Ambrose C.E."/>
            <person name="Strauss J."/>
            <person name="Daigneault M."/>
            <person name="Haas B."/>
            <person name="Nusbaum C."/>
            <person name="Birren B."/>
        </authorList>
    </citation>
    <scope>NUCLEOTIDE SEQUENCE [LARGE SCALE GENOMIC DNA]</scope>
    <source>
        <strain evidence="9 10">3_1_6</strain>
    </source>
</reference>
<protein>
    <recommendedName>
        <fullName evidence="8">Probable membrane transporter protein</fullName>
    </recommendedName>
</protein>
<gene>
    <name evidence="9" type="ORF">HMPREF0179_03558</name>
</gene>
<dbReference type="OrthoDB" id="554695at2"/>
<dbReference type="eggNOG" id="COG0730">
    <property type="taxonomic scope" value="Bacteria"/>
</dbReference>
<proteinExistence type="inferred from homology"/>
<keyword evidence="3" id="KW-0813">Transport</keyword>
<evidence type="ECO:0000256" key="1">
    <source>
        <dbReference type="ARBA" id="ARBA00004651"/>
    </source>
</evidence>
<keyword evidence="7 8" id="KW-0472">Membrane</keyword>
<keyword evidence="5 8" id="KW-0812">Transmembrane</keyword>
<dbReference type="STRING" id="563192.HMPREF0179_03558"/>
<evidence type="ECO:0000256" key="7">
    <source>
        <dbReference type="ARBA" id="ARBA00023136"/>
    </source>
</evidence>
<evidence type="ECO:0000313" key="9">
    <source>
        <dbReference type="EMBL" id="EFV42637.1"/>
    </source>
</evidence>
<keyword evidence="6 8" id="KW-1133">Transmembrane helix</keyword>
<comment type="caution">
    <text evidence="9">The sequence shown here is derived from an EMBL/GenBank/DDBJ whole genome shotgun (WGS) entry which is preliminary data.</text>
</comment>
<keyword evidence="4 8" id="KW-1003">Cell membrane</keyword>
<dbReference type="Proteomes" id="UP000006034">
    <property type="component" value="Unassembled WGS sequence"/>
</dbReference>
<dbReference type="HOGENOM" id="CLU_045498_2_3_7"/>
<feature type="transmembrane region" description="Helical" evidence="8">
    <location>
        <begin position="68"/>
        <end position="86"/>
    </location>
</feature>
<accession>E5YBI5</accession>
<dbReference type="RefSeq" id="WP_005030537.1">
    <property type="nucleotide sequence ID" value="NZ_KE150238.1"/>
</dbReference>
<dbReference type="GO" id="GO:0005886">
    <property type="term" value="C:plasma membrane"/>
    <property type="evidence" value="ECO:0007669"/>
    <property type="project" value="UniProtKB-SubCell"/>
</dbReference>
<dbReference type="PANTHER" id="PTHR30269">
    <property type="entry name" value="TRANSMEMBRANE PROTEIN YFCA"/>
    <property type="match status" value="1"/>
</dbReference>
<feature type="transmembrane region" description="Helical" evidence="8">
    <location>
        <begin position="136"/>
        <end position="163"/>
    </location>
</feature>
<evidence type="ECO:0000256" key="3">
    <source>
        <dbReference type="ARBA" id="ARBA00022448"/>
    </source>
</evidence>
<reference evidence="9 10" key="2">
    <citation type="submission" date="2013-04" db="EMBL/GenBank/DDBJ databases">
        <title>The Genome Sequence of Bilophila wadsworthia 3_1_6.</title>
        <authorList>
            <consortium name="The Broad Institute Genomics Platform"/>
            <person name="Earl A."/>
            <person name="Ward D."/>
            <person name="Feldgarden M."/>
            <person name="Gevers D."/>
            <person name="Sibley C."/>
            <person name="Strauss J."/>
            <person name="Allen-Vercoe E."/>
            <person name="Walker B."/>
            <person name="Young S."/>
            <person name="Zeng Q."/>
            <person name="Gargeya S."/>
            <person name="Fitzgerald M."/>
            <person name="Haas B."/>
            <person name="Abouelleil A."/>
            <person name="Allen A.W."/>
            <person name="Alvarado L."/>
            <person name="Arachchi H.M."/>
            <person name="Berlin A.M."/>
            <person name="Chapman S.B."/>
            <person name="Gainer-Dewar J."/>
            <person name="Goldberg J."/>
            <person name="Griggs A."/>
            <person name="Gujja S."/>
            <person name="Hansen M."/>
            <person name="Howarth C."/>
            <person name="Imamovic A."/>
            <person name="Ireland A."/>
            <person name="Larimer J."/>
            <person name="McCowan C."/>
            <person name="Murphy C."/>
            <person name="Pearson M."/>
            <person name="Poon T.W."/>
            <person name="Priest M."/>
            <person name="Roberts A."/>
            <person name="Saif S."/>
            <person name="Shea T."/>
            <person name="Sisk P."/>
            <person name="Sykes S."/>
            <person name="Wortman J."/>
            <person name="Nusbaum C."/>
            <person name="Birren B."/>
        </authorList>
    </citation>
    <scope>NUCLEOTIDE SEQUENCE [LARGE SCALE GENOMIC DNA]</scope>
    <source>
        <strain evidence="9 10">3_1_6</strain>
    </source>
</reference>
<keyword evidence="10" id="KW-1185">Reference proteome</keyword>
<dbReference type="EMBL" id="ADCP02000001">
    <property type="protein sequence ID" value="EFV42637.1"/>
    <property type="molecule type" value="Genomic_DNA"/>
</dbReference>
<dbReference type="InterPro" id="IPR052017">
    <property type="entry name" value="TSUP"/>
</dbReference>
<feature type="transmembrane region" description="Helical" evidence="8">
    <location>
        <begin position="98"/>
        <end position="116"/>
    </location>
</feature>
<dbReference type="InterPro" id="IPR002781">
    <property type="entry name" value="TM_pro_TauE-like"/>
</dbReference>
<comment type="subcellular location">
    <subcellularLocation>
        <location evidence="1 8">Cell membrane</location>
        <topology evidence="1 8">Multi-pass membrane protein</topology>
    </subcellularLocation>
</comment>
<evidence type="ECO:0000313" key="10">
    <source>
        <dbReference type="Proteomes" id="UP000006034"/>
    </source>
</evidence>
<evidence type="ECO:0000256" key="6">
    <source>
        <dbReference type="ARBA" id="ARBA00022989"/>
    </source>
</evidence>
<dbReference type="PANTHER" id="PTHR30269:SF0">
    <property type="entry name" value="MEMBRANE TRANSPORTER PROTEIN YFCA-RELATED"/>
    <property type="match status" value="1"/>
</dbReference>
<comment type="similarity">
    <text evidence="2 8">Belongs to the 4-toluene sulfonate uptake permease (TSUP) (TC 2.A.102) family.</text>
</comment>
<dbReference type="GeneID" id="78085070"/>
<dbReference type="AlphaFoldDB" id="E5YBI5"/>
<evidence type="ECO:0000256" key="4">
    <source>
        <dbReference type="ARBA" id="ARBA00022475"/>
    </source>
</evidence>
<evidence type="ECO:0000256" key="2">
    <source>
        <dbReference type="ARBA" id="ARBA00009142"/>
    </source>
</evidence>
<organism evidence="9 10">
    <name type="scientific">Bilophila wadsworthia (strain 3_1_6)</name>
    <dbReference type="NCBI Taxonomy" id="563192"/>
    <lineage>
        <taxon>Bacteria</taxon>
        <taxon>Pseudomonadati</taxon>
        <taxon>Thermodesulfobacteriota</taxon>
        <taxon>Desulfovibrionia</taxon>
        <taxon>Desulfovibrionales</taxon>
        <taxon>Desulfovibrionaceae</taxon>
        <taxon>Bilophila</taxon>
    </lineage>
</organism>
<dbReference type="Pfam" id="PF01925">
    <property type="entry name" value="TauE"/>
    <property type="match status" value="1"/>
</dbReference>
<evidence type="ECO:0000256" key="5">
    <source>
        <dbReference type="ARBA" id="ARBA00022692"/>
    </source>
</evidence>
<sequence length="252" mass="26726">MLLTVSLLCIVTFIAGLIDSIAGGGGLLRLPALLIAGVSPQQALGTNKFTGAIGTGAAMLNFARKGLILWKLAFIGIPCALLGSAAGSKCILAFDPQTAGKILIALLPVAAMITLIPRRSKSCKDSFTSKDVYLLTPLICFSVGFYDGFFGPGAGSFFIIAFNVCLRMNLIQASALTKVFNLSSNLGSLFVFLYHGDVLFLYAIPMTVADVLGNLAGSQLAIRTGPTIVRRFLLLSLIILFVSLIWKYYFAG</sequence>
<feature type="transmembrane region" description="Helical" evidence="8">
    <location>
        <begin position="232"/>
        <end position="250"/>
    </location>
</feature>
<evidence type="ECO:0000256" key="8">
    <source>
        <dbReference type="RuleBase" id="RU363041"/>
    </source>
</evidence>